<dbReference type="PANTHER" id="PTHR43133">
    <property type="entry name" value="RNA POLYMERASE ECF-TYPE SIGMA FACTO"/>
    <property type="match status" value="1"/>
</dbReference>
<dbReference type="Gene3D" id="1.10.1740.10">
    <property type="match status" value="1"/>
</dbReference>
<evidence type="ECO:0000313" key="7">
    <source>
        <dbReference type="EMBL" id="RAR86583.1"/>
    </source>
</evidence>
<reference evidence="7 8" key="1">
    <citation type="submission" date="2018-06" db="EMBL/GenBank/DDBJ databases">
        <title>Genomic Encyclopedia of Archaeal and Bacterial Type Strains, Phase II (KMG-II): from individual species to whole genera.</title>
        <authorList>
            <person name="Goeker M."/>
        </authorList>
    </citation>
    <scope>NUCLEOTIDE SEQUENCE [LARGE SCALE GENOMIC DNA]</scope>
    <source>
        <strain evidence="7 8">CFPB 3232</strain>
    </source>
</reference>
<keyword evidence="8" id="KW-1185">Reference proteome</keyword>
<evidence type="ECO:0000259" key="5">
    <source>
        <dbReference type="Pfam" id="PF04542"/>
    </source>
</evidence>
<keyword evidence="2" id="KW-0805">Transcription regulation</keyword>
<dbReference type="EMBL" id="QLTA01000001">
    <property type="protein sequence ID" value="RAR86583.1"/>
    <property type="molecule type" value="Genomic_DNA"/>
</dbReference>
<dbReference type="PANTHER" id="PTHR43133:SF63">
    <property type="entry name" value="RNA POLYMERASE SIGMA FACTOR FECI-RELATED"/>
    <property type="match status" value="1"/>
</dbReference>
<feature type="domain" description="RNA polymerase sigma-70 region 2" evidence="5">
    <location>
        <begin position="16"/>
        <end position="83"/>
    </location>
</feature>
<dbReference type="NCBIfam" id="TIGR02937">
    <property type="entry name" value="sigma70-ECF"/>
    <property type="match status" value="1"/>
</dbReference>
<dbReference type="InterPro" id="IPR013324">
    <property type="entry name" value="RNA_pol_sigma_r3/r4-like"/>
</dbReference>
<gene>
    <name evidence="7" type="ORF">AX018_1001170</name>
</gene>
<name>A0A328ZNG6_9BURK</name>
<dbReference type="InterPro" id="IPR013325">
    <property type="entry name" value="RNA_pol_sigma_r2"/>
</dbReference>
<dbReference type="InterPro" id="IPR014284">
    <property type="entry name" value="RNA_pol_sigma-70_dom"/>
</dbReference>
<comment type="similarity">
    <text evidence="1">Belongs to the sigma-70 factor family. ECF subfamily.</text>
</comment>
<dbReference type="Proteomes" id="UP000248856">
    <property type="component" value="Unassembled WGS sequence"/>
</dbReference>
<dbReference type="Gene3D" id="1.10.10.10">
    <property type="entry name" value="Winged helix-like DNA-binding domain superfamily/Winged helix DNA-binding domain"/>
    <property type="match status" value="1"/>
</dbReference>
<accession>A0A328ZNG6</accession>
<evidence type="ECO:0000259" key="6">
    <source>
        <dbReference type="Pfam" id="PF08281"/>
    </source>
</evidence>
<feature type="domain" description="RNA polymerase sigma factor 70 region 4 type 2" evidence="6">
    <location>
        <begin position="114"/>
        <end position="166"/>
    </location>
</feature>
<dbReference type="Pfam" id="PF08281">
    <property type="entry name" value="Sigma70_r4_2"/>
    <property type="match status" value="1"/>
</dbReference>
<dbReference type="RefSeq" id="WP_111875363.1">
    <property type="nucleotide sequence ID" value="NZ_CBCSGC010000137.1"/>
</dbReference>
<organism evidence="7 8">
    <name type="scientific">Paracidovorax anthurii</name>
    <dbReference type="NCBI Taxonomy" id="78229"/>
    <lineage>
        <taxon>Bacteria</taxon>
        <taxon>Pseudomonadati</taxon>
        <taxon>Pseudomonadota</taxon>
        <taxon>Betaproteobacteria</taxon>
        <taxon>Burkholderiales</taxon>
        <taxon>Comamonadaceae</taxon>
        <taxon>Paracidovorax</taxon>
    </lineage>
</organism>
<dbReference type="AlphaFoldDB" id="A0A328ZNG6"/>
<dbReference type="GO" id="GO:0016987">
    <property type="term" value="F:sigma factor activity"/>
    <property type="evidence" value="ECO:0007669"/>
    <property type="project" value="UniProtKB-KW"/>
</dbReference>
<keyword evidence="3" id="KW-0731">Sigma factor</keyword>
<evidence type="ECO:0000313" key="8">
    <source>
        <dbReference type="Proteomes" id="UP000248856"/>
    </source>
</evidence>
<dbReference type="InterPro" id="IPR039425">
    <property type="entry name" value="RNA_pol_sigma-70-like"/>
</dbReference>
<dbReference type="NCBIfam" id="NF009180">
    <property type="entry name" value="PRK12528.1"/>
    <property type="match status" value="1"/>
</dbReference>
<dbReference type="GO" id="GO:0003677">
    <property type="term" value="F:DNA binding"/>
    <property type="evidence" value="ECO:0007669"/>
    <property type="project" value="InterPro"/>
</dbReference>
<keyword evidence="4" id="KW-0804">Transcription</keyword>
<proteinExistence type="inferred from homology"/>
<evidence type="ECO:0000256" key="3">
    <source>
        <dbReference type="ARBA" id="ARBA00023082"/>
    </source>
</evidence>
<comment type="caution">
    <text evidence="7">The sequence shown here is derived from an EMBL/GenBank/DDBJ whole genome shotgun (WGS) entry which is preliminary data.</text>
</comment>
<dbReference type="SUPFAM" id="SSF88946">
    <property type="entry name" value="Sigma2 domain of RNA polymerase sigma factors"/>
    <property type="match status" value="1"/>
</dbReference>
<evidence type="ECO:0000256" key="1">
    <source>
        <dbReference type="ARBA" id="ARBA00010641"/>
    </source>
</evidence>
<evidence type="ECO:0000256" key="2">
    <source>
        <dbReference type="ARBA" id="ARBA00023015"/>
    </source>
</evidence>
<dbReference type="OrthoDB" id="8536462at2"/>
<sequence>MSTPAPTASGNAVHALYLQHHGWLVARLRRKLGCAWDAADLAQSTFVRVLCARGTPVESLAEPRAYLTTIAQHLLSNHLRRRQIERAYLEALATLPEPVAPPPDARLMVLETLVAIDRLLDGLPVVARRAFLLWRLEELTQEEIAARLGLSRTSVRRHLAAAAERCYFGDAGDAGDAA</sequence>
<dbReference type="SUPFAM" id="SSF88659">
    <property type="entry name" value="Sigma3 and sigma4 domains of RNA polymerase sigma factors"/>
    <property type="match status" value="1"/>
</dbReference>
<dbReference type="InterPro" id="IPR007627">
    <property type="entry name" value="RNA_pol_sigma70_r2"/>
</dbReference>
<dbReference type="InterPro" id="IPR036388">
    <property type="entry name" value="WH-like_DNA-bd_sf"/>
</dbReference>
<evidence type="ECO:0000256" key="4">
    <source>
        <dbReference type="ARBA" id="ARBA00023163"/>
    </source>
</evidence>
<dbReference type="GO" id="GO:0006352">
    <property type="term" value="P:DNA-templated transcription initiation"/>
    <property type="evidence" value="ECO:0007669"/>
    <property type="project" value="InterPro"/>
</dbReference>
<protein>
    <submittedName>
        <fullName evidence="7">RNA polymerase sigma-70 factor (ECF subfamily)</fullName>
    </submittedName>
</protein>
<dbReference type="InterPro" id="IPR013249">
    <property type="entry name" value="RNA_pol_sigma70_r4_t2"/>
</dbReference>
<dbReference type="Pfam" id="PF04542">
    <property type="entry name" value="Sigma70_r2"/>
    <property type="match status" value="1"/>
</dbReference>